<dbReference type="InterPro" id="IPR037185">
    <property type="entry name" value="EmrE-like"/>
</dbReference>
<comment type="similarity">
    <text evidence="1">Belongs to the EamA transporter family.</text>
</comment>
<accession>A0A8A9II59</accession>
<dbReference type="Pfam" id="PF00892">
    <property type="entry name" value="EamA"/>
    <property type="match status" value="2"/>
</dbReference>
<dbReference type="PANTHER" id="PTHR22911:SF79">
    <property type="entry name" value="MOBA-LIKE NTP TRANSFERASE DOMAIN-CONTAINING PROTEIN"/>
    <property type="match status" value="1"/>
</dbReference>
<proteinExistence type="inferred from homology"/>
<protein>
    <submittedName>
        <fullName evidence="3">EamA family transporter</fullName>
    </submittedName>
</protein>
<sequence length="315" mass="31974">MNSRNGLIFALLSAATFGVSGPFAKSLIESGWSPGGAVFARVAGGALVMMVIAVATQWPRLRQVSTHTRTVLLYGVFAISGVQLCFFNAVQHLSVGVALLLEYLAPIIVIGWVWITKGARPSVQTLLGAAVALIGAAVVIDVFGSAEISAVGVAWGLAAAACLAVYFVISERADGDLHPVVLAASGLTVSAVVIGALGLVGVLPLQFSASNAVVADHSVNVWLPVVVLVLVSTVIAYLTGIAAITLLGPTIGSLVALTEVLCAVVAAWILVGESVTALQAVGGAAIIAGLVLARLGQVAPKQIPADPMTNVMAEE</sequence>
<feature type="domain" description="EamA" evidence="2">
    <location>
        <begin position="152"/>
        <end position="293"/>
    </location>
</feature>
<dbReference type="RefSeq" id="WP_003940332.1">
    <property type="nucleotide sequence ID" value="NZ_AP026691.1"/>
</dbReference>
<organism evidence="3 4">
    <name type="scientific">Rhodococcus qingshengii</name>
    <dbReference type="NCBI Taxonomy" id="334542"/>
    <lineage>
        <taxon>Bacteria</taxon>
        <taxon>Bacillati</taxon>
        <taxon>Actinomycetota</taxon>
        <taxon>Actinomycetes</taxon>
        <taxon>Mycobacteriales</taxon>
        <taxon>Nocardiaceae</taxon>
        <taxon>Rhodococcus</taxon>
        <taxon>Rhodococcus erythropolis group</taxon>
    </lineage>
</organism>
<feature type="domain" description="EamA" evidence="2">
    <location>
        <begin position="6"/>
        <end position="139"/>
    </location>
</feature>
<dbReference type="GO" id="GO:0016020">
    <property type="term" value="C:membrane"/>
    <property type="evidence" value="ECO:0007669"/>
    <property type="project" value="InterPro"/>
</dbReference>
<comment type="caution">
    <text evidence="3">The sequence shown here is derived from an EMBL/GenBank/DDBJ whole genome shotgun (WGS) entry which is preliminary data.</text>
</comment>
<evidence type="ECO:0000313" key="4">
    <source>
        <dbReference type="Proteomes" id="UP000230886"/>
    </source>
</evidence>
<dbReference type="PANTHER" id="PTHR22911">
    <property type="entry name" value="ACYL-MALONYL CONDENSING ENZYME-RELATED"/>
    <property type="match status" value="1"/>
</dbReference>
<dbReference type="Proteomes" id="UP000230886">
    <property type="component" value="Unassembled WGS sequence"/>
</dbReference>
<accession>A0A2A5J7Q9</accession>
<evidence type="ECO:0000256" key="1">
    <source>
        <dbReference type="ARBA" id="ARBA00007362"/>
    </source>
</evidence>
<gene>
    <name evidence="3" type="ORF">CHR55_21255</name>
</gene>
<dbReference type="InterPro" id="IPR000620">
    <property type="entry name" value="EamA_dom"/>
</dbReference>
<evidence type="ECO:0000259" key="2">
    <source>
        <dbReference type="Pfam" id="PF00892"/>
    </source>
</evidence>
<name>A0A2A5J7Q9_RHOSG</name>
<dbReference type="AlphaFoldDB" id="A0A2A5J7Q9"/>
<dbReference type="EMBL" id="NOVD01000017">
    <property type="protein sequence ID" value="PCK25392.1"/>
    <property type="molecule type" value="Genomic_DNA"/>
</dbReference>
<evidence type="ECO:0000313" key="3">
    <source>
        <dbReference type="EMBL" id="PCK25392.1"/>
    </source>
</evidence>
<dbReference type="SUPFAM" id="SSF103481">
    <property type="entry name" value="Multidrug resistance efflux transporter EmrE"/>
    <property type="match status" value="2"/>
</dbReference>
<reference evidence="3 4" key="1">
    <citation type="submission" date="2017-07" db="EMBL/GenBank/DDBJ databases">
        <title>Draft sequence of Rhodococcus enclensis 23b-28.</title>
        <authorList>
            <person name="Besaury L."/>
            <person name="Sancelme M."/>
            <person name="Amato P."/>
            <person name="Lallement A."/>
            <person name="Delort A.-M."/>
        </authorList>
    </citation>
    <scope>NUCLEOTIDE SEQUENCE [LARGE SCALE GENOMIC DNA]</scope>
    <source>
        <strain evidence="3 4">23b-28</strain>
    </source>
</reference>